<evidence type="ECO:0000259" key="7">
    <source>
        <dbReference type="PROSITE" id="PS51671"/>
    </source>
</evidence>
<keyword evidence="5" id="KW-0732">Signal</keyword>
<dbReference type="InterPro" id="IPR007173">
    <property type="entry name" value="ALO_C"/>
</dbReference>
<keyword evidence="4" id="KW-0560">Oxidoreductase</keyword>
<dbReference type="PROSITE" id="PS51387">
    <property type="entry name" value="FAD_PCMH"/>
    <property type="match status" value="1"/>
</dbReference>
<evidence type="ECO:0000259" key="6">
    <source>
        <dbReference type="PROSITE" id="PS51387"/>
    </source>
</evidence>
<gene>
    <name evidence="8" type="ORF">LITE_LOCUS17539</name>
</gene>
<keyword evidence="2" id="KW-0554">One-carbon metabolism</keyword>
<dbReference type="AlphaFoldDB" id="A0AAV0K7U4"/>
<dbReference type="Pfam" id="PF00551">
    <property type="entry name" value="Formyl_trans_N"/>
    <property type="match status" value="1"/>
</dbReference>
<evidence type="ECO:0000313" key="9">
    <source>
        <dbReference type="Proteomes" id="UP001154282"/>
    </source>
</evidence>
<reference evidence="8" key="1">
    <citation type="submission" date="2022-08" db="EMBL/GenBank/DDBJ databases">
        <authorList>
            <person name="Gutierrez-Valencia J."/>
        </authorList>
    </citation>
    <scope>NUCLEOTIDE SEQUENCE</scope>
</reference>
<evidence type="ECO:0000256" key="5">
    <source>
        <dbReference type="SAM" id="SignalP"/>
    </source>
</evidence>
<comment type="pathway">
    <text evidence="1">Cofactor biosynthesis; L-ascorbate biosynthesis.</text>
</comment>
<keyword evidence="3" id="KW-0378">Hydrolase</keyword>
<dbReference type="SUPFAM" id="SSF53328">
    <property type="entry name" value="Formyltransferase"/>
    <property type="match status" value="1"/>
</dbReference>
<name>A0AAV0K7U4_9ROSI</name>
<dbReference type="Pfam" id="PF04030">
    <property type="entry name" value="ALO"/>
    <property type="match status" value="1"/>
</dbReference>
<dbReference type="GO" id="GO:0003885">
    <property type="term" value="F:D-arabinono-1,4-lactone oxidase activity"/>
    <property type="evidence" value="ECO:0007669"/>
    <property type="project" value="InterPro"/>
</dbReference>
<keyword evidence="9" id="KW-1185">Reference proteome</keyword>
<dbReference type="InterPro" id="IPR055154">
    <property type="entry name" value="GULLO2-like_C"/>
</dbReference>
<dbReference type="Pfam" id="PF01565">
    <property type="entry name" value="FAD_binding_4"/>
    <property type="match status" value="1"/>
</dbReference>
<dbReference type="InterPro" id="IPR045865">
    <property type="entry name" value="ACT-like_dom_sf"/>
</dbReference>
<evidence type="ECO:0000256" key="4">
    <source>
        <dbReference type="ARBA" id="ARBA00023002"/>
    </source>
</evidence>
<proteinExistence type="predicted"/>
<feature type="domain" description="ACT" evidence="7">
    <location>
        <begin position="652"/>
        <end position="735"/>
    </location>
</feature>
<dbReference type="InterPro" id="IPR016169">
    <property type="entry name" value="FAD-bd_PCMH_sub2"/>
</dbReference>
<feature type="signal peptide" evidence="5">
    <location>
        <begin position="1"/>
        <end position="36"/>
    </location>
</feature>
<feature type="non-terminal residue" evidence="8">
    <location>
        <position position="1"/>
    </location>
</feature>
<dbReference type="InterPro" id="IPR002376">
    <property type="entry name" value="Formyl_transf_N"/>
</dbReference>
<dbReference type="InterPro" id="IPR041729">
    <property type="entry name" value="Formyl-FH4-Hydrolase_C"/>
</dbReference>
<dbReference type="InterPro" id="IPR002912">
    <property type="entry name" value="ACT_dom"/>
</dbReference>
<accession>A0AAV0K7U4</accession>
<dbReference type="NCBIfam" id="NF004684">
    <property type="entry name" value="PRK06027.1"/>
    <property type="match status" value="1"/>
</dbReference>
<dbReference type="PANTHER" id="PTHR42706:SF1">
    <property type="entry name" value="FORMYLTETRAHYDROFOLATE DEFORMYLASE 2, MITOCHONDRIAL"/>
    <property type="match status" value="1"/>
</dbReference>
<dbReference type="InterPro" id="IPR044074">
    <property type="entry name" value="PurU_ACT"/>
</dbReference>
<evidence type="ECO:0000256" key="2">
    <source>
        <dbReference type="ARBA" id="ARBA00022563"/>
    </source>
</evidence>
<dbReference type="CDD" id="cd04875">
    <property type="entry name" value="ACT_F4HF-DF"/>
    <property type="match status" value="1"/>
</dbReference>
<dbReference type="InterPro" id="IPR006094">
    <property type="entry name" value="Oxid_FAD_bind_N"/>
</dbReference>
<dbReference type="GO" id="GO:0008864">
    <property type="term" value="F:formyltetrahydrofolate deformylase activity"/>
    <property type="evidence" value="ECO:0007669"/>
    <property type="project" value="InterPro"/>
</dbReference>
<dbReference type="PANTHER" id="PTHR42706">
    <property type="entry name" value="FORMYLTETRAHYDROFOLATE DEFORMYLASE"/>
    <property type="match status" value="1"/>
</dbReference>
<dbReference type="Proteomes" id="UP001154282">
    <property type="component" value="Unassembled WGS sequence"/>
</dbReference>
<dbReference type="SUPFAM" id="SSF56176">
    <property type="entry name" value="FAD-binding/transporter-associated domain-like"/>
    <property type="match status" value="1"/>
</dbReference>
<dbReference type="SUPFAM" id="SSF55021">
    <property type="entry name" value="ACT-like"/>
    <property type="match status" value="1"/>
</dbReference>
<comment type="caution">
    <text evidence="8">The sequence shown here is derived from an EMBL/GenBank/DDBJ whole genome shotgun (WGS) entry which is preliminary data.</text>
</comment>
<dbReference type="EMBL" id="CAMGYJ010000005">
    <property type="protein sequence ID" value="CAI0418066.1"/>
    <property type="molecule type" value="Genomic_DNA"/>
</dbReference>
<evidence type="ECO:0000256" key="3">
    <source>
        <dbReference type="ARBA" id="ARBA00022801"/>
    </source>
</evidence>
<dbReference type="GO" id="GO:0006730">
    <property type="term" value="P:one-carbon metabolic process"/>
    <property type="evidence" value="ECO:0007669"/>
    <property type="project" value="UniProtKB-KW"/>
</dbReference>
<feature type="chain" id="PRO_5043583691" description="L-gulonolactone oxidase" evidence="5">
    <location>
        <begin position="37"/>
        <end position="934"/>
    </location>
</feature>
<dbReference type="CDD" id="cd08648">
    <property type="entry name" value="FMT_core_Formyl-FH4-Hydrolase_C"/>
    <property type="match status" value="1"/>
</dbReference>
<organism evidence="8 9">
    <name type="scientific">Linum tenue</name>
    <dbReference type="NCBI Taxonomy" id="586396"/>
    <lineage>
        <taxon>Eukaryota</taxon>
        <taxon>Viridiplantae</taxon>
        <taxon>Streptophyta</taxon>
        <taxon>Embryophyta</taxon>
        <taxon>Tracheophyta</taxon>
        <taxon>Spermatophyta</taxon>
        <taxon>Magnoliopsida</taxon>
        <taxon>eudicotyledons</taxon>
        <taxon>Gunneridae</taxon>
        <taxon>Pentapetalae</taxon>
        <taxon>rosids</taxon>
        <taxon>fabids</taxon>
        <taxon>Malpighiales</taxon>
        <taxon>Linaceae</taxon>
        <taxon>Linum</taxon>
    </lineage>
</organism>
<dbReference type="InterPro" id="IPR036318">
    <property type="entry name" value="FAD-bd_PCMH-like_sf"/>
</dbReference>
<dbReference type="InterPro" id="IPR016166">
    <property type="entry name" value="FAD-bd_PCMH"/>
</dbReference>
<dbReference type="GO" id="GO:0071949">
    <property type="term" value="F:FAD binding"/>
    <property type="evidence" value="ECO:0007669"/>
    <property type="project" value="InterPro"/>
</dbReference>
<dbReference type="Gene3D" id="3.30.465.10">
    <property type="match status" value="1"/>
</dbReference>
<dbReference type="Pfam" id="PF22906">
    <property type="entry name" value="GULLO2-like_3rd"/>
    <property type="match status" value="1"/>
</dbReference>
<dbReference type="PRINTS" id="PR01575">
    <property type="entry name" value="FFH4HYDRLASE"/>
</dbReference>
<protein>
    <recommendedName>
        <fullName evidence="10">L-gulonolactone oxidase</fullName>
    </recommendedName>
</protein>
<sequence length="934" mass="104343">WETLLLMNKMGTQLSSTLAICTILFTITAFTPPASSSPPEPPVKCTSHNTNCTVTNSYGNFTSDRSVCRAGSVAYPATEAELISVVANGTRARRKMKVTTRFSHSMPKLVCPDGTDGLLISTDKLDRILEIDPVGLTVTVQSGVLTGQLYDALARAGLALAHTPYLRALTVGGMISTHAHGSTFMAKGGAPSDYVVGVTIVSPGRKEEGYVKVRQLTEEDEELDAARVSLGVLGVISKITLKVEPLFKRSISFRKRSDTDLAHRAISFGRKHEFADISWYPYQHRAVYRNDDRVPLEVPGDGAYDFFPMRRALSSSSISSRATGNNFTGYPIIGYHHKLQASGSCFFSPEDNLKTSCSWDPRIDGAFFHQTTFTISLPLVAGFIRDVQRLVAKNPKSVCAVDEYNGILVRFHKGSTAYLGKTEDAVGFDFSYYRSRDPLAPRLHEDAMEEIEQMALFRYNATPHWAKNRRVAFEGVISKYGDGGARFLRVREDYDPLGLFSSEWTDYVLGLGGDGPGQLGSGCALDGLCVCREDLHCAPEKGYFCRPGRVYKAARFDTIHTGPNQTVTHPTWLSSSTRFVCGLVPSWPNSDWPRKKGNRRENKDNEKMSPILRRTKIPPTFIPQLLRFASRSIKSFRFPGEPLDSSSITYGVHVFQCPDARGIVAKLSDCIASRGGNILGADVFVPENKEVFYSRSEFIFDHVKWPRAQMEEDFMELSRSFNATRSVVRVPDLDPKYKIAILASKQEHCLTDMLHGWQDGKLPVDIVCVISNHERAPNTHVIRFLERNGIPYHYLDTSTENKREEEILKLVQNTDFLVLARYMQVLSGKFLRSYGKDVINIHHGLLPSFKGGFPSKQAFDAGVKLIGATSHFVTEELDSGPIIEQMVERVTHRDNLRSFIQKSENLEKQCLAKAIKSYCELRVLPYEHNKTVVF</sequence>
<dbReference type="GO" id="GO:0016020">
    <property type="term" value="C:membrane"/>
    <property type="evidence" value="ECO:0007669"/>
    <property type="project" value="InterPro"/>
</dbReference>
<dbReference type="GO" id="GO:0006189">
    <property type="term" value="P:'de novo' IMP biosynthetic process"/>
    <property type="evidence" value="ECO:0007669"/>
    <property type="project" value="InterPro"/>
</dbReference>
<evidence type="ECO:0000256" key="1">
    <source>
        <dbReference type="ARBA" id="ARBA00005147"/>
    </source>
</evidence>
<dbReference type="InterPro" id="IPR036477">
    <property type="entry name" value="Formyl_transf_N_sf"/>
</dbReference>
<dbReference type="PROSITE" id="PS51671">
    <property type="entry name" value="ACT"/>
    <property type="match status" value="1"/>
</dbReference>
<feature type="domain" description="FAD-binding PCMH-type" evidence="6">
    <location>
        <begin position="66"/>
        <end position="246"/>
    </location>
</feature>
<evidence type="ECO:0000313" key="8">
    <source>
        <dbReference type="EMBL" id="CAI0418066.1"/>
    </source>
</evidence>
<dbReference type="Gene3D" id="3.40.50.170">
    <property type="entry name" value="Formyl transferase, N-terminal domain"/>
    <property type="match status" value="1"/>
</dbReference>
<dbReference type="Gene3D" id="3.30.70.260">
    <property type="match status" value="1"/>
</dbReference>
<evidence type="ECO:0008006" key="10">
    <source>
        <dbReference type="Google" id="ProtNLM"/>
    </source>
</evidence>
<dbReference type="InterPro" id="IPR004810">
    <property type="entry name" value="PurU"/>
</dbReference>